<evidence type="ECO:0000256" key="1">
    <source>
        <dbReference type="SAM" id="MobiDB-lite"/>
    </source>
</evidence>
<proteinExistence type="predicted"/>
<sequence>MRSRGNRSRPYRDWFRNWACLEVRELLDIAYREYLKANSVEDAPQQSPSPPPVLPVPPAQPEQDIQDVEAIPPLSAPRSPLPAFSDTLTKRIFPDSPPHTPDSLLQSAPSSPLCAYAGVDSQLAKKLIKQHKIKNVKKVEELFHHQAYDVREVSEKEAYPYSDAPDPYLDVHSGILERILVMTDSRPNYSGTNAFDKNNTKAIIKSSPGLGRKGCWGHKLGLISGIGIVVLMLERSTESLCD</sequence>
<dbReference type="Proteomes" id="UP000078492">
    <property type="component" value="Unassembled WGS sequence"/>
</dbReference>
<keyword evidence="3" id="KW-1185">Reference proteome</keyword>
<dbReference type="AlphaFoldDB" id="A0A151JMK3"/>
<feature type="region of interest" description="Disordered" evidence="1">
    <location>
        <begin position="88"/>
        <end position="107"/>
    </location>
</feature>
<dbReference type="EMBL" id="KQ978929">
    <property type="protein sequence ID" value="KYN27478.1"/>
    <property type="molecule type" value="Genomic_DNA"/>
</dbReference>
<evidence type="ECO:0000313" key="2">
    <source>
        <dbReference type="EMBL" id="KYN27478.1"/>
    </source>
</evidence>
<protein>
    <submittedName>
        <fullName evidence="2">Uncharacterized protein</fullName>
    </submittedName>
</protein>
<gene>
    <name evidence="2" type="ORF">ALC57_03133</name>
</gene>
<evidence type="ECO:0000313" key="3">
    <source>
        <dbReference type="Proteomes" id="UP000078492"/>
    </source>
</evidence>
<accession>A0A151JMK3</accession>
<feature type="compositionally biased region" description="Pro residues" evidence="1">
    <location>
        <begin position="47"/>
        <end position="60"/>
    </location>
</feature>
<name>A0A151JMK3_9HYME</name>
<organism evidence="2 3">
    <name type="scientific">Trachymyrmex cornetzi</name>
    <dbReference type="NCBI Taxonomy" id="471704"/>
    <lineage>
        <taxon>Eukaryota</taxon>
        <taxon>Metazoa</taxon>
        <taxon>Ecdysozoa</taxon>
        <taxon>Arthropoda</taxon>
        <taxon>Hexapoda</taxon>
        <taxon>Insecta</taxon>
        <taxon>Pterygota</taxon>
        <taxon>Neoptera</taxon>
        <taxon>Endopterygota</taxon>
        <taxon>Hymenoptera</taxon>
        <taxon>Apocrita</taxon>
        <taxon>Aculeata</taxon>
        <taxon>Formicoidea</taxon>
        <taxon>Formicidae</taxon>
        <taxon>Myrmicinae</taxon>
        <taxon>Trachymyrmex</taxon>
    </lineage>
</organism>
<reference evidence="2 3" key="1">
    <citation type="submission" date="2015-09" db="EMBL/GenBank/DDBJ databases">
        <title>Trachymyrmex cornetzi WGS genome.</title>
        <authorList>
            <person name="Nygaard S."/>
            <person name="Hu H."/>
            <person name="Boomsma J."/>
            <person name="Zhang G."/>
        </authorList>
    </citation>
    <scope>NUCLEOTIDE SEQUENCE [LARGE SCALE GENOMIC DNA]</scope>
    <source>
        <strain evidence="2">Tcor2-1</strain>
        <tissue evidence="2">Whole body</tissue>
    </source>
</reference>
<feature type="region of interest" description="Disordered" evidence="1">
    <location>
        <begin position="40"/>
        <end position="60"/>
    </location>
</feature>